<reference evidence="2" key="1">
    <citation type="journal article" date="2002" name="Proc. Natl. Acad. Sci. U.S.A.">
        <title>A polyketide synthase-peptide synthetase gene cluster from an uncultured bacterial symbiont of Paederus beetles.</title>
        <authorList>
            <person name="Piel J."/>
        </authorList>
    </citation>
    <scope>NUCLEOTIDE SEQUENCE</scope>
</reference>
<dbReference type="AlphaFoldDB" id="Q6VT96"/>
<accession>Q6VT96</accession>
<dbReference type="InterPro" id="IPR041698">
    <property type="entry name" value="Methyltransf_25"/>
</dbReference>
<proteinExistence type="predicted"/>
<dbReference type="InterPro" id="IPR029063">
    <property type="entry name" value="SAM-dependent_MTases_sf"/>
</dbReference>
<dbReference type="CDD" id="cd02440">
    <property type="entry name" value="AdoMet_MTases"/>
    <property type="match status" value="1"/>
</dbReference>
<dbReference type="SUPFAM" id="SSF53335">
    <property type="entry name" value="S-adenosyl-L-methionine-dependent methyltransferases"/>
    <property type="match status" value="1"/>
</dbReference>
<dbReference type="PANTHER" id="PTHR44068">
    <property type="entry name" value="ZGC:194242"/>
    <property type="match status" value="1"/>
</dbReference>
<dbReference type="Pfam" id="PF13649">
    <property type="entry name" value="Methyltransf_25"/>
    <property type="match status" value="1"/>
</dbReference>
<reference evidence="2" key="2">
    <citation type="journal article" date="2004" name="J. Bacteriol.">
        <title>Evidence for a symbiosis island involved in horizontal acquisition of pederin biosynthetic capabilities by the bacterial symbiont of Paederus fuscipes beetles.</title>
        <authorList>
            <person name="Piel J."/>
            <person name="Hofer I."/>
            <person name="Hui D."/>
        </authorList>
    </citation>
    <scope>NUCLEOTIDE SEQUENCE</scope>
</reference>
<gene>
    <name evidence="2" type="primary">pedE</name>
</gene>
<dbReference type="EMBL" id="AH013687">
    <property type="protein sequence ID" value="AAS47560.1"/>
    <property type="molecule type" value="Genomic_DNA"/>
</dbReference>
<feature type="domain" description="Methyltransferase" evidence="1">
    <location>
        <begin position="69"/>
        <end position="161"/>
    </location>
</feature>
<keyword evidence="2" id="KW-0489">Methyltransferase</keyword>
<dbReference type="GO" id="GO:0032259">
    <property type="term" value="P:methylation"/>
    <property type="evidence" value="ECO:0007669"/>
    <property type="project" value="UniProtKB-KW"/>
</dbReference>
<name>Q6VT96_UNCXX</name>
<dbReference type="Gene3D" id="3.40.50.150">
    <property type="entry name" value="Vaccinia Virus protein VP39"/>
    <property type="match status" value="1"/>
</dbReference>
<protein>
    <submittedName>
        <fullName evidence="2">Putative methyltransferase</fullName>
    </submittedName>
</protein>
<dbReference type="GO" id="GO:0008757">
    <property type="term" value="F:S-adenosylmethionine-dependent methyltransferase activity"/>
    <property type="evidence" value="ECO:0007669"/>
    <property type="project" value="InterPro"/>
</dbReference>
<evidence type="ECO:0000313" key="2">
    <source>
        <dbReference type="EMBL" id="AAS47560.1"/>
    </source>
</evidence>
<evidence type="ECO:0000259" key="1">
    <source>
        <dbReference type="Pfam" id="PF13649"/>
    </source>
</evidence>
<dbReference type="InterPro" id="IPR050447">
    <property type="entry name" value="Erg6_SMT_methyltransf"/>
</dbReference>
<sequence length="273" mass="30791">MQTAIADVEKVATLYDSAEGQVGPILFGGHMHWGYWDEVTGEGNFANAAERLAQIMIAKAPIKAGQKFIDMGCGFGESALKLAKAKGCFVDGITISKEQQLSAITRAEAEQLQERVRFIHGSALNIPCEDQSYDGGWFFESIFHMGHRKALHEAARVLKPGSTLLLTDLPLLPESTEAFKEFVWEHIHSRFVSREDYPELLAEAEFELIEIDDITDNVMPWLEPKLKEAIELHRPQVEAIIPNDTEKAIDDWLYLFEYMSENLGYMIVMAKKL</sequence>
<keyword evidence="2" id="KW-0808">Transferase</keyword>
<organism evidence="2">
    <name type="scientific">symbiont bacterium of Paederus fuscipes</name>
    <dbReference type="NCBI Taxonomy" id="176282"/>
    <lineage>
        <taxon>Bacteria</taxon>
    </lineage>
</organism>
<dbReference type="PANTHER" id="PTHR44068:SF11">
    <property type="entry name" value="GERANYL DIPHOSPHATE 2-C-METHYLTRANSFERASE"/>
    <property type="match status" value="1"/>
</dbReference>